<organism evidence="1 2">
    <name type="scientific">Arachnia rubra</name>
    <dbReference type="NCBI Taxonomy" id="1547448"/>
    <lineage>
        <taxon>Bacteria</taxon>
        <taxon>Bacillati</taxon>
        <taxon>Actinomycetota</taxon>
        <taxon>Actinomycetes</taxon>
        <taxon>Propionibacteriales</taxon>
        <taxon>Propionibacteriaceae</taxon>
        <taxon>Arachnia</taxon>
    </lineage>
</organism>
<accession>A0ABX7Y590</accession>
<dbReference type="RefSeq" id="WP_212324164.1">
    <property type="nucleotide sequence ID" value="NZ_AP024463.1"/>
</dbReference>
<name>A0ABX7Y590_9ACTN</name>
<protein>
    <submittedName>
        <fullName evidence="1">Uncharacterized protein</fullName>
    </submittedName>
</protein>
<proteinExistence type="predicted"/>
<evidence type="ECO:0000313" key="1">
    <source>
        <dbReference type="EMBL" id="QUC08365.1"/>
    </source>
</evidence>
<sequence>MGDIEFSREAVGVSAKKDWVDANEFARISSFISSLMTFKVAENLPVGDNSGVVSLILGLGNFNKMMGWVVSEYSDACALLGSGQEEAISNYDKTERQNVSNFRALAARMEG</sequence>
<evidence type="ECO:0000313" key="2">
    <source>
        <dbReference type="Proteomes" id="UP000678513"/>
    </source>
</evidence>
<dbReference type="Proteomes" id="UP000678513">
    <property type="component" value="Chromosome"/>
</dbReference>
<gene>
    <name evidence="1" type="ORF">J5A65_01005</name>
</gene>
<keyword evidence="2" id="KW-1185">Reference proteome</keyword>
<dbReference type="EMBL" id="CP072384">
    <property type="protein sequence ID" value="QUC08365.1"/>
    <property type="molecule type" value="Genomic_DNA"/>
</dbReference>
<reference evidence="1 2" key="1">
    <citation type="submission" date="2021-03" db="EMBL/GenBank/DDBJ databases">
        <title>Human Oral Microbial Genomes.</title>
        <authorList>
            <person name="Johnston C.D."/>
            <person name="Chen T."/>
            <person name="Dewhirst F.E."/>
        </authorList>
    </citation>
    <scope>NUCLEOTIDE SEQUENCE [LARGE SCALE GENOMIC DNA]</scope>
    <source>
        <strain evidence="1 2">DSMZ 100122</strain>
    </source>
</reference>